<organism evidence="1 2">
    <name type="scientific">Liparis tanakae</name>
    <name type="common">Tanaka's snailfish</name>
    <dbReference type="NCBI Taxonomy" id="230148"/>
    <lineage>
        <taxon>Eukaryota</taxon>
        <taxon>Metazoa</taxon>
        <taxon>Chordata</taxon>
        <taxon>Craniata</taxon>
        <taxon>Vertebrata</taxon>
        <taxon>Euteleostomi</taxon>
        <taxon>Actinopterygii</taxon>
        <taxon>Neopterygii</taxon>
        <taxon>Teleostei</taxon>
        <taxon>Neoteleostei</taxon>
        <taxon>Acanthomorphata</taxon>
        <taxon>Eupercaria</taxon>
        <taxon>Perciformes</taxon>
        <taxon>Cottioidei</taxon>
        <taxon>Cottales</taxon>
        <taxon>Liparidae</taxon>
        <taxon>Liparis</taxon>
    </lineage>
</organism>
<protein>
    <submittedName>
        <fullName evidence="1">Uncharacterized protein</fullName>
    </submittedName>
</protein>
<accession>A0A4Z2H9G9</accession>
<dbReference type="Proteomes" id="UP000314294">
    <property type="component" value="Unassembled WGS sequence"/>
</dbReference>
<dbReference type="EMBL" id="SRLO01000294">
    <property type="protein sequence ID" value="TNN62406.1"/>
    <property type="molecule type" value="Genomic_DNA"/>
</dbReference>
<keyword evidence="2" id="KW-1185">Reference proteome</keyword>
<evidence type="ECO:0000313" key="1">
    <source>
        <dbReference type="EMBL" id="TNN62406.1"/>
    </source>
</evidence>
<evidence type="ECO:0000313" key="2">
    <source>
        <dbReference type="Proteomes" id="UP000314294"/>
    </source>
</evidence>
<reference evidence="1 2" key="1">
    <citation type="submission" date="2019-03" db="EMBL/GenBank/DDBJ databases">
        <title>First draft genome of Liparis tanakae, snailfish: a comprehensive survey of snailfish specific genes.</title>
        <authorList>
            <person name="Kim W."/>
            <person name="Song I."/>
            <person name="Jeong J.-H."/>
            <person name="Kim D."/>
            <person name="Kim S."/>
            <person name="Ryu S."/>
            <person name="Song J.Y."/>
            <person name="Lee S.K."/>
        </authorList>
    </citation>
    <scope>NUCLEOTIDE SEQUENCE [LARGE SCALE GENOMIC DNA]</scope>
    <source>
        <tissue evidence="1">Muscle</tissue>
    </source>
</reference>
<sequence>MLTVTFVVTVVDGELRAPEPGEPGDPGEPGFKEADDGGLDRLVLVEPEKESLKLGFCRPDKLDFPSTSFSSVSFTEMERWRNHCLTILKVILIGVEPHLLLIFQCPCITTEAPNHIGKRRCYCGVHKHQQK</sequence>
<name>A0A4Z2H9G9_9TELE</name>
<proteinExistence type="predicted"/>
<comment type="caution">
    <text evidence="1">The sequence shown here is derived from an EMBL/GenBank/DDBJ whole genome shotgun (WGS) entry which is preliminary data.</text>
</comment>
<dbReference type="AlphaFoldDB" id="A0A4Z2H9G9"/>
<gene>
    <name evidence="1" type="ORF">EYF80_027417</name>
</gene>